<evidence type="ECO:0000313" key="3">
    <source>
        <dbReference type="EMBL" id="CAD2181395.1"/>
    </source>
</evidence>
<feature type="signal peptide" evidence="1">
    <location>
        <begin position="1"/>
        <end position="19"/>
    </location>
</feature>
<organism evidence="2 4">
    <name type="scientific">Meloidogyne enterolobii</name>
    <name type="common">Root-knot nematode worm</name>
    <name type="synonym">Meloidogyne mayaguensis</name>
    <dbReference type="NCBI Taxonomy" id="390850"/>
    <lineage>
        <taxon>Eukaryota</taxon>
        <taxon>Metazoa</taxon>
        <taxon>Ecdysozoa</taxon>
        <taxon>Nematoda</taxon>
        <taxon>Chromadorea</taxon>
        <taxon>Rhabditida</taxon>
        <taxon>Tylenchina</taxon>
        <taxon>Tylenchomorpha</taxon>
        <taxon>Tylenchoidea</taxon>
        <taxon>Meloidogynidae</taxon>
        <taxon>Meloidogyninae</taxon>
        <taxon>Meloidogyne</taxon>
    </lineage>
</organism>
<evidence type="ECO:0000256" key="1">
    <source>
        <dbReference type="SAM" id="SignalP"/>
    </source>
</evidence>
<comment type="caution">
    <text evidence="2">The sequence shown here is derived from an EMBL/GenBank/DDBJ whole genome shotgun (WGS) entry which is preliminary data.</text>
</comment>
<protein>
    <submittedName>
        <fullName evidence="2">Uncharacterized protein</fullName>
    </submittedName>
</protein>
<feature type="chain" id="PRO_5035586548" evidence="1">
    <location>
        <begin position="20"/>
        <end position="155"/>
    </location>
</feature>
<keyword evidence="1" id="KW-0732">Signal</keyword>
<name>A0A6V7V1C7_MELEN</name>
<dbReference type="CDD" id="cd00117">
    <property type="entry name" value="TFP"/>
    <property type="match status" value="1"/>
</dbReference>
<dbReference type="EMBL" id="CAJEWN010000145">
    <property type="protein sequence ID" value="CAD2168753.1"/>
    <property type="molecule type" value="Genomic_DNA"/>
</dbReference>
<gene>
    <name evidence="2" type="ORF">MENT_LOCUS20118</name>
    <name evidence="3" type="ORF">MENT_LOCUS33536</name>
</gene>
<dbReference type="OrthoDB" id="5782406at2759"/>
<sequence length="155" mass="17996">MNLFFILIILFFNKKLINCLSCYACHFAYTNSLEAFRISEDGWCVNDTLLVIGKDEVIRPCAPWEKYCSTTIITIQKSFTSINRQCAEECSRNCESTGYGQDQVSCTDCCEENNCNSNFTLEYYYSVMGRQFTSWTRPVKNEAKFNEKNGLKFLY</sequence>
<dbReference type="EMBL" id="CAJEWN010000398">
    <property type="protein sequence ID" value="CAD2181395.1"/>
    <property type="molecule type" value="Genomic_DNA"/>
</dbReference>
<evidence type="ECO:0000313" key="4">
    <source>
        <dbReference type="Proteomes" id="UP000580250"/>
    </source>
</evidence>
<reference evidence="2 4" key="1">
    <citation type="submission" date="2020-08" db="EMBL/GenBank/DDBJ databases">
        <authorList>
            <person name="Koutsovoulos G."/>
            <person name="Danchin GJ E."/>
        </authorList>
    </citation>
    <scope>NUCLEOTIDE SEQUENCE [LARGE SCALE GENOMIC DNA]</scope>
</reference>
<dbReference type="AlphaFoldDB" id="A0A6V7V1C7"/>
<accession>A0A6V7V1C7</accession>
<dbReference type="Proteomes" id="UP000580250">
    <property type="component" value="Unassembled WGS sequence"/>
</dbReference>
<proteinExistence type="predicted"/>
<evidence type="ECO:0000313" key="2">
    <source>
        <dbReference type="EMBL" id="CAD2168753.1"/>
    </source>
</evidence>